<dbReference type="Proteomes" id="UP000025238">
    <property type="component" value="Chromosome"/>
</dbReference>
<proteinExistence type="inferred from homology"/>
<dbReference type="HAMAP" id="MF_02215">
    <property type="entry name" value="UbiJ"/>
    <property type="match status" value="1"/>
</dbReference>
<sequence>MLRTALLAGAERGINRVLRLDPTALPRLARLSGRIIEIDCTAPAWRLFILADDEGLRLASSWGADADCRLRAPASSLLRLAVSRNKTAVLHGPEVQIDGDSGLLMNLAEVLQDLELDWEYEISRWLGPVGAQLLGSSLRNPLDWLRDSAGSLRQDLADYLSEESRTLVGQAEAQARFDELDDMKLALDRLEARIERLALNLNPDRPE</sequence>
<dbReference type="OrthoDB" id="9796077at2"/>
<gene>
    <name evidence="1" type="primary">ubiJ</name>
    <name evidence="3" type="ORF">UIB01_19965</name>
</gene>
<keyword evidence="1" id="KW-0831">Ubiquinone biosynthesis</keyword>
<dbReference type="KEGG" id="pstu:UIB01_19965"/>
<dbReference type="PATRIC" id="fig|316.97.peg.3990"/>
<dbReference type="InterPro" id="IPR036527">
    <property type="entry name" value="SCP2_sterol-bd_dom_sf"/>
</dbReference>
<dbReference type="InterPro" id="IPR003033">
    <property type="entry name" value="SCP2_sterol-bd_dom"/>
</dbReference>
<name>A0A023WX41_STUST</name>
<dbReference type="PANTHER" id="PTHR38693">
    <property type="entry name" value="UBIQUINONE BIOSYNTHESIS PROTEIN UBIJ"/>
    <property type="match status" value="1"/>
</dbReference>
<reference evidence="3 4" key="1">
    <citation type="submission" date="2014-03" db="EMBL/GenBank/DDBJ databases">
        <title>Complete genome sequence of Pseudomonas stutzeri 19SMN4.</title>
        <authorList>
            <person name="Brunet-Galmes I."/>
            <person name="Nogales B."/>
            <person name="Busquets A."/>
            <person name="Pena A."/>
            <person name="Gomila M."/>
            <person name="Garcia-Valdes E."/>
            <person name="Lalucat J."/>
            <person name="Bennasar A."/>
            <person name="Bosch R."/>
        </authorList>
    </citation>
    <scope>NUCLEOTIDE SEQUENCE [LARGE SCALE GENOMIC DNA]</scope>
    <source>
        <strain evidence="3 4">19SMN4</strain>
    </source>
</reference>
<dbReference type="GO" id="GO:0005737">
    <property type="term" value="C:cytoplasm"/>
    <property type="evidence" value="ECO:0007669"/>
    <property type="project" value="UniProtKB-SubCell"/>
</dbReference>
<evidence type="ECO:0000256" key="1">
    <source>
        <dbReference type="HAMAP-Rule" id="MF_02215"/>
    </source>
</evidence>
<comment type="similarity">
    <text evidence="1">Belongs to the UbiJ family.</text>
</comment>
<keyword evidence="1" id="KW-0963">Cytoplasm</keyword>
<dbReference type="Pfam" id="PF02036">
    <property type="entry name" value="SCP2"/>
    <property type="match status" value="1"/>
</dbReference>
<feature type="domain" description="SCP2" evidence="2">
    <location>
        <begin position="14"/>
        <end position="112"/>
    </location>
</feature>
<dbReference type="GO" id="GO:0006744">
    <property type="term" value="P:ubiquinone biosynthetic process"/>
    <property type="evidence" value="ECO:0007669"/>
    <property type="project" value="UniProtKB-UniRule"/>
</dbReference>
<dbReference type="EMBL" id="CP007509">
    <property type="protein sequence ID" value="AHY44628.1"/>
    <property type="molecule type" value="Genomic_DNA"/>
</dbReference>
<evidence type="ECO:0000313" key="4">
    <source>
        <dbReference type="Proteomes" id="UP000025238"/>
    </source>
</evidence>
<dbReference type="AlphaFoldDB" id="A0A023WX41"/>
<comment type="pathway">
    <text evidence="1">Cofactor biosynthesis; ubiquinone biosynthesis.</text>
</comment>
<evidence type="ECO:0000313" key="3">
    <source>
        <dbReference type="EMBL" id="AHY44628.1"/>
    </source>
</evidence>
<dbReference type="InterPro" id="IPR038989">
    <property type="entry name" value="UbiJ"/>
</dbReference>
<comment type="subcellular location">
    <subcellularLocation>
        <location evidence="1">Cytoplasm</location>
    </subcellularLocation>
</comment>
<protein>
    <recommendedName>
        <fullName evidence="1">Ubiquinone biosynthesis accessory factor UbiJ</fullName>
    </recommendedName>
</protein>
<organism evidence="3 4">
    <name type="scientific">Stutzerimonas stutzeri</name>
    <name type="common">Pseudomonas stutzeri</name>
    <dbReference type="NCBI Taxonomy" id="316"/>
    <lineage>
        <taxon>Bacteria</taxon>
        <taxon>Pseudomonadati</taxon>
        <taxon>Pseudomonadota</taxon>
        <taxon>Gammaproteobacteria</taxon>
        <taxon>Pseudomonadales</taxon>
        <taxon>Pseudomonadaceae</taxon>
        <taxon>Stutzerimonas</taxon>
    </lineage>
</organism>
<dbReference type="UniPathway" id="UPA00232"/>
<accession>A0A023WX41</accession>
<dbReference type="SUPFAM" id="SSF55718">
    <property type="entry name" value="SCP-like"/>
    <property type="match status" value="1"/>
</dbReference>
<comment type="function">
    <text evidence="1">Required for ubiquinone (coenzyme Q) biosynthesis. Binds hydrophobic ubiquinone biosynthetic intermediates via its SCP2 domain and is essential for the stability of the Ubi complex. May constitute a docking platform where Ubi enzymes assemble and access their SCP2-bound polyprenyl substrates.</text>
</comment>
<evidence type="ECO:0000259" key="2">
    <source>
        <dbReference type="Pfam" id="PF02036"/>
    </source>
</evidence>
<dbReference type="PANTHER" id="PTHR38693:SF1">
    <property type="entry name" value="UBIQUINONE BIOSYNTHESIS ACCESSORY FACTOR UBIJ"/>
    <property type="match status" value="1"/>
</dbReference>